<keyword evidence="4" id="KW-1185">Reference proteome</keyword>
<dbReference type="Gene3D" id="3.40.50.720">
    <property type="entry name" value="NAD(P)-binding Rossmann-like Domain"/>
    <property type="match status" value="1"/>
</dbReference>
<dbReference type="InterPro" id="IPR036291">
    <property type="entry name" value="NAD(P)-bd_dom_sf"/>
</dbReference>
<dbReference type="EMBL" id="CP030840">
    <property type="protein sequence ID" value="AXC13003.1"/>
    <property type="molecule type" value="Genomic_DNA"/>
</dbReference>
<dbReference type="RefSeq" id="WP_114208094.1">
    <property type="nucleotide sequence ID" value="NZ_CP030840.1"/>
</dbReference>
<dbReference type="Proteomes" id="UP000253606">
    <property type="component" value="Chromosome"/>
</dbReference>
<dbReference type="InterPro" id="IPR002347">
    <property type="entry name" value="SDR_fam"/>
</dbReference>
<evidence type="ECO:0000256" key="2">
    <source>
        <dbReference type="ARBA" id="ARBA00023002"/>
    </source>
</evidence>
<comment type="similarity">
    <text evidence="1">Belongs to the short-chain dehydrogenases/reductases (SDR) family.</text>
</comment>
<evidence type="ECO:0000313" key="3">
    <source>
        <dbReference type="EMBL" id="AXC13003.1"/>
    </source>
</evidence>
<dbReference type="PANTHER" id="PTHR43639">
    <property type="entry name" value="OXIDOREDUCTASE, SHORT-CHAIN DEHYDROGENASE/REDUCTASE FAMILY (AFU_ORTHOLOGUE AFUA_5G02870)"/>
    <property type="match status" value="1"/>
</dbReference>
<dbReference type="PANTHER" id="PTHR43639:SF1">
    <property type="entry name" value="SHORT-CHAIN DEHYDROGENASE_REDUCTASE FAMILY PROTEIN"/>
    <property type="match status" value="1"/>
</dbReference>
<organism evidence="3 4">
    <name type="scientific">Acidisarcina polymorpha</name>
    <dbReference type="NCBI Taxonomy" id="2211140"/>
    <lineage>
        <taxon>Bacteria</taxon>
        <taxon>Pseudomonadati</taxon>
        <taxon>Acidobacteriota</taxon>
        <taxon>Terriglobia</taxon>
        <taxon>Terriglobales</taxon>
        <taxon>Acidobacteriaceae</taxon>
        <taxon>Acidisarcina</taxon>
    </lineage>
</organism>
<reference evidence="3 4" key="1">
    <citation type="journal article" date="2018" name="Front. Microbiol.">
        <title>Hydrolytic Capabilities as a Key to Environmental Success: Chitinolytic and Cellulolytic Acidobacteria From Acidic Sub-arctic Soils and Boreal Peatlands.</title>
        <authorList>
            <person name="Belova S.E."/>
            <person name="Ravin N.V."/>
            <person name="Pankratov T.A."/>
            <person name="Rakitin A.L."/>
            <person name="Ivanova A.A."/>
            <person name="Beletsky A.V."/>
            <person name="Mardanov A.V."/>
            <person name="Sinninghe Damste J.S."/>
            <person name="Dedysh S.N."/>
        </authorList>
    </citation>
    <scope>NUCLEOTIDE SEQUENCE [LARGE SCALE GENOMIC DNA]</scope>
    <source>
        <strain evidence="3 4">SBC82</strain>
    </source>
</reference>
<dbReference type="SUPFAM" id="SSF51735">
    <property type="entry name" value="NAD(P)-binding Rossmann-fold domains"/>
    <property type="match status" value="1"/>
</dbReference>
<dbReference type="PRINTS" id="PR00081">
    <property type="entry name" value="GDHRDH"/>
</dbReference>
<sequence>MSEERKVLVVTGSSQGLGAAFVKSYRARGWRVVGNAREIKPSDDADYITVPGDIGDPIIARKVVQTALDRFGRVDTLINNAGIWRPGPIASISEEMYRRVMATNVDAVFFATQVAVPAMQKQGGGHIIQVLTSLVEHALQDVPAVLASLSKGACASATRGLAMELARDNIRVNAVSLGIIDTPLHDPSSLEGKKSFAPLNRYGTVADVVRAVNYLEDSDFVTGEISYIDGGRTAGH</sequence>
<dbReference type="GO" id="GO:0016491">
    <property type="term" value="F:oxidoreductase activity"/>
    <property type="evidence" value="ECO:0007669"/>
    <property type="project" value="UniProtKB-KW"/>
</dbReference>
<keyword evidence="2" id="KW-0560">Oxidoreductase</keyword>
<dbReference type="PRINTS" id="PR00080">
    <property type="entry name" value="SDRFAMILY"/>
</dbReference>
<dbReference type="AlphaFoldDB" id="A0A2Z5G1E3"/>
<dbReference type="KEGG" id="abas:ACPOL_3722"/>
<evidence type="ECO:0000313" key="4">
    <source>
        <dbReference type="Proteomes" id="UP000253606"/>
    </source>
</evidence>
<proteinExistence type="inferred from homology"/>
<protein>
    <submittedName>
        <fullName evidence="3">3-oxoacyl-[acyl-carrier protein] reductase</fullName>
    </submittedName>
</protein>
<name>A0A2Z5G1E3_9BACT</name>
<evidence type="ECO:0000256" key="1">
    <source>
        <dbReference type="ARBA" id="ARBA00006484"/>
    </source>
</evidence>
<dbReference type="OrthoDB" id="286404at2"/>
<accession>A0A2Z5G1E3</accession>
<dbReference type="Pfam" id="PF13561">
    <property type="entry name" value="adh_short_C2"/>
    <property type="match status" value="1"/>
</dbReference>
<gene>
    <name evidence="3" type="ORF">ACPOL_3722</name>
</gene>
<dbReference type="CDD" id="cd05233">
    <property type="entry name" value="SDR_c"/>
    <property type="match status" value="1"/>
</dbReference>